<protein>
    <recommendedName>
        <fullName evidence="4">CRIB domain-containing protein</fullName>
    </recommendedName>
</protein>
<evidence type="ECO:0000313" key="2">
    <source>
        <dbReference type="EMBL" id="KAL0155667.1"/>
    </source>
</evidence>
<proteinExistence type="predicted"/>
<dbReference type="AlphaFoldDB" id="A0ABD0N3F5"/>
<sequence>MANMDGTRSNVIPRDIRHLVHTPSRSTNFRHKGKPIHSDMPWVPALPFPLPEPK</sequence>
<feature type="non-terminal residue" evidence="2">
    <location>
        <position position="54"/>
    </location>
</feature>
<organism evidence="2 3">
    <name type="scientific">Cirrhinus mrigala</name>
    <name type="common">Mrigala</name>
    <dbReference type="NCBI Taxonomy" id="683832"/>
    <lineage>
        <taxon>Eukaryota</taxon>
        <taxon>Metazoa</taxon>
        <taxon>Chordata</taxon>
        <taxon>Craniata</taxon>
        <taxon>Vertebrata</taxon>
        <taxon>Euteleostomi</taxon>
        <taxon>Actinopterygii</taxon>
        <taxon>Neopterygii</taxon>
        <taxon>Teleostei</taxon>
        <taxon>Ostariophysi</taxon>
        <taxon>Cypriniformes</taxon>
        <taxon>Cyprinidae</taxon>
        <taxon>Labeoninae</taxon>
        <taxon>Labeonini</taxon>
        <taxon>Cirrhinus</taxon>
    </lineage>
</organism>
<name>A0ABD0N3F5_CIRMR</name>
<evidence type="ECO:0000313" key="3">
    <source>
        <dbReference type="Proteomes" id="UP001529510"/>
    </source>
</evidence>
<accession>A0ABD0N3F5</accession>
<dbReference type="EMBL" id="JAMKFB020000025">
    <property type="protein sequence ID" value="KAL0155667.1"/>
    <property type="molecule type" value="Genomic_DNA"/>
</dbReference>
<feature type="compositionally biased region" description="Pro residues" evidence="1">
    <location>
        <begin position="44"/>
        <end position="54"/>
    </location>
</feature>
<dbReference type="Proteomes" id="UP001529510">
    <property type="component" value="Unassembled WGS sequence"/>
</dbReference>
<reference evidence="2 3" key="1">
    <citation type="submission" date="2024-05" db="EMBL/GenBank/DDBJ databases">
        <title>Genome sequencing and assembly of Indian major carp, Cirrhinus mrigala (Hamilton, 1822).</title>
        <authorList>
            <person name="Mohindra V."/>
            <person name="Chowdhury L.M."/>
            <person name="Lal K."/>
            <person name="Jena J.K."/>
        </authorList>
    </citation>
    <scope>NUCLEOTIDE SEQUENCE [LARGE SCALE GENOMIC DNA]</scope>
    <source>
        <strain evidence="2">CM1030</strain>
        <tissue evidence="2">Blood</tissue>
    </source>
</reference>
<keyword evidence="3" id="KW-1185">Reference proteome</keyword>
<evidence type="ECO:0008006" key="4">
    <source>
        <dbReference type="Google" id="ProtNLM"/>
    </source>
</evidence>
<gene>
    <name evidence="2" type="ORF">M9458_049930</name>
</gene>
<feature type="region of interest" description="Disordered" evidence="1">
    <location>
        <begin position="24"/>
        <end position="54"/>
    </location>
</feature>
<comment type="caution">
    <text evidence="2">The sequence shown here is derived from an EMBL/GenBank/DDBJ whole genome shotgun (WGS) entry which is preliminary data.</text>
</comment>
<evidence type="ECO:0000256" key="1">
    <source>
        <dbReference type="SAM" id="MobiDB-lite"/>
    </source>
</evidence>